<keyword evidence="4" id="KW-0227">DNA damage</keyword>
<dbReference type="InterPro" id="IPR013986">
    <property type="entry name" value="DExx_box_DNA_helicase_dom_sf"/>
</dbReference>
<dbReference type="PANTHER" id="PTHR11070">
    <property type="entry name" value="UVRD / RECB / PCRA DNA HELICASE FAMILY MEMBER"/>
    <property type="match status" value="1"/>
</dbReference>
<evidence type="ECO:0000256" key="8">
    <source>
        <dbReference type="ARBA" id="ARBA00022840"/>
    </source>
</evidence>
<dbReference type="SUPFAM" id="SSF52540">
    <property type="entry name" value="P-loop containing nucleoside triphosphate hydrolases"/>
    <property type="match status" value="1"/>
</dbReference>
<reference evidence="19 20" key="1">
    <citation type="submission" date="2016-12" db="EMBL/GenBank/DDBJ databases">
        <title>Draft genome of Tersicoccus phoenicis 1P05MA.</title>
        <authorList>
            <person name="Nakajima Y."/>
            <person name="Yoshizawa S."/>
            <person name="Nakamura K."/>
            <person name="Ogura Y."/>
            <person name="Hayashi T."/>
            <person name="Kogure K."/>
        </authorList>
    </citation>
    <scope>NUCLEOTIDE SEQUENCE [LARGE SCALE GENOMIC DNA]</scope>
    <source>
        <strain evidence="19 20">1p05MA</strain>
    </source>
</reference>
<name>A0A1R1LNA2_9MICC</name>
<evidence type="ECO:0000256" key="12">
    <source>
        <dbReference type="ARBA" id="ARBA00034617"/>
    </source>
</evidence>
<dbReference type="GO" id="GO:0004527">
    <property type="term" value="F:exonuclease activity"/>
    <property type="evidence" value="ECO:0007669"/>
    <property type="project" value="UniProtKB-KW"/>
</dbReference>
<dbReference type="CDD" id="cd17932">
    <property type="entry name" value="DEXQc_UvrD"/>
    <property type="match status" value="1"/>
</dbReference>
<feature type="region of interest" description="Disordered" evidence="16">
    <location>
        <begin position="447"/>
        <end position="466"/>
    </location>
</feature>
<dbReference type="GO" id="GO:0005829">
    <property type="term" value="C:cytosol"/>
    <property type="evidence" value="ECO:0007669"/>
    <property type="project" value="TreeGrafter"/>
</dbReference>
<keyword evidence="11" id="KW-0413">Isomerase</keyword>
<evidence type="ECO:0000256" key="15">
    <source>
        <dbReference type="PROSITE-ProRule" id="PRU00560"/>
    </source>
</evidence>
<dbReference type="GO" id="GO:0005524">
    <property type="term" value="F:ATP binding"/>
    <property type="evidence" value="ECO:0007669"/>
    <property type="project" value="UniProtKB-UniRule"/>
</dbReference>
<feature type="domain" description="UvrD-like helicase ATP-binding" evidence="17">
    <location>
        <begin position="32"/>
        <end position="371"/>
    </location>
</feature>
<evidence type="ECO:0000256" key="2">
    <source>
        <dbReference type="ARBA" id="ARBA00022722"/>
    </source>
</evidence>
<evidence type="ECO:0000256" key="10">
    <source>
        <dbReference type="ARBA" id="ARBA00023204"/>
    </source>
</evidence>
<evidence type="ECO:0000256" key="13">
    <source>
        <dbReference type="ARBA" id="ARBA00034808"/>
    </source>
</evidence>
<dbReference type="STRING" id="554083.BKD30_01490"/>
<dbReference type="Gene3D" id="1.10.10.160">
    <property type="match status" value="1"/>
</dbReference>
<keyword evidence="6 15" id="KW-0347">Helicase</keyword>
<gene>
    <name evidence="19" type="ORF">BKD30_01490</name>
</gene>
<evidence type="ECO:0000259" key="18">
    <source>
        <dbReference type="PROSITE" id="PS51217"/>
    </source>
</evidence>
<evidence type="ECO:0000256" key="14">
    <source>
        <dbReference type="ARBA" id="ARBA00048988"/>
    </source>
</evidence>
<dbReference type="Proteomes" id="UP000187085">
    <property type="component" value="Unassembled WGS sequence"/>
</dbReference>
<evidence type="ECO:0000256" key="3">
    <source>
        <dbReference type="ARBA" id="ARBA00022741"/>
    </source>
</evidence>
<evidence type="ECO:0000256" key="7">
    <source>
        <dbReference type="ARBA" id="ARBA00022839"/>
    </source>
</evidence>
<dbReference type="PROSITE" id="PS51217">
    <property type="entry name" value="UVRD_HELICASE_CTER"/>
    <property type="match status" value="1"/>
</dbReference>
<comment type="caution">
    <text evidence="19">The sequence shown here is derived from an EMBL/GenBank/DDBJ whole genome shotgun (WGS) entry which is preliminary data.</text>
</comment>
<evidence type="ECO:0000256" key="11">
    <source>
        <dbReference type="ARBA" id="ARBA00023235"/>
    </source>
</evidence>
<evidence type="ECO:0000256" key="4">
    <source>
        <dbReference type="ARBA" id="ARBA00022763"/>
    </source>
</evidence>
<feature type="domain" description="UvrD-like helicase C-terminal" evidence="18">
    <location>
        <begin position="372"/>
        <end position="729"/>
    </location>
</feature>
<dbReference type="InterPro" id="IPR011335">
    <property type="entry name" value="Restrct_endonuc-II-like"/>
</dbReference>
<dbReference type="EMBL" id="MRDE01000007">
    <property type="protein sequence ID" value="OMH29020.1"/>
    <property type="molecule type" value="Genomic_DNA"/>
</dbReference>
<keyword evidence="10" id="KW-0234">DNA repair</keyword>
<proteinExistence type="inferred from homology"/>
<evidence type="ECO:0000256" key="16">
    <source>
        <dbReference type="SAM" id="MobiDB-lite"/>
    </source>
</evidence>
<feature type="binding site" evidence="15">
    <location>
        <begin position="53"/>
        <end position="60"/>
    </location>
    <ligand>
        <name>ATP</name>
        <dbReference type="ChEBI" id="CHEBI:30616"/>
    </ligand>
</feature>
<dbReference type="Gene3D" id="3.40.50.300">
    <property type="entry name" value="P-loop containing nucleotide triphosphate hydrolases"/>
    <property type="match status" value="3"/>
</dbReference>
<evidence type="ECO:0000256" key="1">
    <source>
        <dbReference type="ARBA" id="ARBA00009922"/>
    </source>
</evidence>
<dbReference type="AlphaFoldDB" id="A0A1R1LNA2"/>
<dbReference type="GO" id="GO:0000725">
    <property type="term" value="P:recombinational repair"/>
    <property type="evidence" value="ECO:0007669"/>
    <property type="project" value="TreeGrafter"/>
</dbReference>
<dbReference type="InterPro" id="IPR011604">
    <property type="entry name" value="PDDEXK-like_dom_sf"/>
</dbReference>
<dbReference type="Gene3D" id="3.90.320.10">
    <property type="match status" value="1"/>
</dbReference>
<evidence type="ECO:0000313" key="19">
    <source>
        <dbReference type="EMBL" id="OMH29020.1"/>
    </source>
</evidence>
<feature type="compositionally biased region" description="Basic and acidic residues" evidence="16">
    <location>
        <begin position="1"/>
        <end position="27"/>
    </location>
</feature>
<protein>
    <recommendedName>
        <fullName evidence="13">DNA 3'-5' helicase</fullName>
        <ecNumber evidence="13">5.6.2.4</ecNumber>
    </recommendedName>
</protein>
<keyword evidence="9" id="KW-0238">DNA-binding</keyword>
<comment type="catalytic activity">
    <reaction evidence="12">
        <text>Couples ATP hydrolysis with the unwinding of duplex DNA by translocating in the 3'-5' direction.</text>
        <dbReference type="EC" id="5.6.2.4"/>
    </reaction>
</comment>
<keyword evidence="8 15" id="KW-0067">ATP-binding</keyword>
<organism evidence="19 20">
    <name type="scientific">Tersicoccus phoenicis</name>
    <dbReference type="NCBI Taxonomy" id="554083"/>
    <lineage>
        <taxon>Bacteria</taxon>
        <taxon>Bacillati</taxon>
        <taxon>Actinomycetota</taxon>
        <taxon>Actinomycetes</taxon>
        <taxon>Micrococcales</taxon>
        <taxon>Micrococcaceae</taxon>
        <taxon>Tersicoccus</taxon>
    </lineage>
</organism>
<comment type="similarity">
    <text evidence="1">Belongs to the helicase family. UvrD subfamily.</text>
</comment>
<evidence type="ECO:0000259" key="17">
    <source>
        <dbReference type="PROSITE" id="PS51198"/>
    </source>
</evidence>
<comment type="catalytic activity">
    <reaction evidence="14">
        <text>ATP + H2O = ADP + phosphate + H(+)</text>
        <dbReference type="Rhea" id="RHEA:13065"/>
        <dbReference type="ChEBI" id="CHEBI:15377"/>
        <dbReference type="ChEBI" id="CHEBI:15378"/>
        <dbReference type="ChEBI" id="CHEBI:30616"/>
        <dbReference type="ChEBI" id="CHEBI:43474"/>
        <dbReference type="ChEBI" id="CHEBI:456216"/>
        <dbReference type="EC" id="5.6.2.4"/>
    </reaction>
</comment>
<feature type="region of interest" description="Disordered" evidence="16">
    <location>
        <begin position="876"/>
        <end position="914"/>
    </location>
</feature>
<keyword evidence="7" id="KW-0269">Exonuclease</keyword>
<dbReference type="Gene3D" id="1.10.486.10">
    <property type="entry name" value="PCRA, domain 4"/>
    <property type="match status" value="1"/>
</dbReference>
<dbReference type="GO" id="GO:0003677">
    <property type="term" value="F:DNA binding"/>
    <property type="evidence" value="ECO:0007669"/>
    <property type="project" value="UniProtKB-KW"/>
</dbReference>
<dbReference type="GO" id="GO:0033202">
    <property type="term" value="C:DNA helicase complex"/>
    <property type="evidence" value="ECO:0007669"/>
    <property type="project" value="TreeGrafter"/>
</dbReference>
<dbReference type="PANTHER" id="PTHR11070:SF55">
    <property type="entry name" value="DNA 3'-5' HELICASE"/>
    <property type="match status" value="1"/>
</dbReference>
<dbReference type="InterPro" id="IPR027417">
    <property type="entry name" value="P-loop_NTPase"/>
</dbReference>
<evidence type="ECO:0000313" key="20">
    <source>
        <dbReference type="Proteomes" id="UP000187085"/>
    </source>
</evidence>
<dbReference type="InterPro" id="IPR000212">
    <property type="entry name" value="DNA_helicase_UvrD/REP"/>
</dbReference>
<feature type="region of interest" description="Disordered" evidence="16">
    <location>
        <begin position="1"/>
        <end position="37"/>
    </location>
</feature>
<dbReference type="InterPro" id="IPR014016">
    <property type="entry name" value="UvrD-like_ATP-bd"/>
</dbReference>
<dbReference type="Pfam" id="PF00580">
    <property type="entry name" value="UvrD-helicase"/>
    <property type="match status" value="1"/>
</dbReference>
<keyword evidence="5 15" id="KW-0378">Hydrolase</keyword>
<evidence type="ECO:0000256" key="5">
    <source>
        <dbReference type="ARBA" id="ARBA00022801"/>
    </source>
</evidence>
<dbReference type="OrthoDB" id="4812256at2"/>
<sequence length="1163" mass="124039">MSATARARDTRDGGSRDELITPERLAEALDSPPPTPEQAAIIAAPLEPLLVVAGAGSGKTATMSQRITWLVANGLVSPDQILGVTFTRKAAGELATRVGSALRRLRAVGLLPATADADGAAALDPQISTYHSYAASIVQDHGLRLGVERDAVVIGQAQAWQLASQVVEAYDGEHEHFVSAKSTLVTGVLQMASECAEHLKDPAQVEAWLTDTVIRLAGLPYVAGKPTRTTDAATKALDRLRTLATIAGLVAKYDEAKRRREVLDYGDLVCIAARIAQQVPAVVAAERARYPVVVLDEFQDTSHAQAVLFKTLFGFGHPVTAVGDPKQSIYGFRGASAGQLHRFGADFPRVAPDGSVQRARTLYLTTAWRNDQHILDAANLVSAPLSGADGSGTDGNRAAGAVPPLQPRPGAGPGRVVIEHHATTEDEAEAIVGHICSLRPDLTPTARTAAGAAGGSSAAGAAGATGAAPPTVAVLCRTRAQIEPIRRALTDRGIPVEVVGLGGLLDTPEIVDVVSTLQVLADPGRSDALMRLMAGARWRIGPRDLMTLRDWSSVLASRREKALRQREELDAATAGTAEEARLVESDTVDAASLIEAIDWLPDPGWESTHGRSLSTAGRDRLARLAAELRDLRGYLGDELTTLLGQVERTMLLDIEVASRPGVSIHQARGNLDAFTDAAAAFLAGSPRIDVVAFLGWLEAAKEEENGLETAQPDVRSDAVQLLTAHAAKGLEWDAVVVPGMSVGVFPSDKKTRWSSDKLALPWPLRGDCAHLPQWDLDQPDLKSLVEAEKDYADRAGEHAELEERRLAYVAITRARRHLVLTSARWRGGNKKPSALSPFLGELETLTGQDASGETLTGQDTAAPVVVRGIWVEDAGATNPHADQPETARWPYDPLDSPVDAHGRRLRPGGSRRPALERAASEVLAALSGGRRVPAGPDADPRWERETTVLLDRFLAPPTTSRAEPPTHISASTLVELDDDAAAVLARLRRPVPRRPSPAARQGTAFHAWVEEWYGQPGMLDLGDFPGQADAHVDAGHGLPSMIAAFQASRFAAMTPAAVEAPVETRVGSVVVRGRIDAVFRDAEGRWDLIDWKTGAVPTGRDLQNKAVQLALYRLAWSRLHGIPLTEVDAAFFYVVAGREVRMPALADEAALERIVAVAFPVLG</sequence>
<keyword evidence="20" id="KW-1185">Reference proteome</keyword>
<evidence type="ECO:0000256" key="9">
    <source>
        <dbReference type="ARBA" id="ARBA00023125"/>
    </source>
</evidence>
<dbReference type="InterPro" id="IPR038726">
    <property type="entry name" value="PDDEXK_AddAB-type"/>
</dbReference>
<accession>A0A1R1LNA2</accession>
<keyword evidence="2" id="KW-0540">Nuclease</keyword>
<feature type="region of interest" description="Disordered" evidence="16">
    <location>
        <begin position="386"/>
        <end position="410"/>
    </location>
</feature>
<dbReference type="EC" id="5.6.2.4" evidence="13"/>
<dbReference type="PROSITE" id="PS51198">
    <property type="entry name" value="UVRD_HELICASE_ATP_BIND"/>
    <property type="match status" value="1"/>
</dbReference>
<keyword evidence="3 15" id="KW-0547">Nucleotide-binding</keyword>
<dbReference type="GO" id="GO:0043138">
    <property type="term" value="F:3'-5' DNA helicase activity"/>
    <property type="evidence" value="ECO:0007669"/>
    <property type="project" value="UniProtKB-EC"/>
</dbReference>
<dbReference type="Pfam" id="PF12705">
    <property type="entry name" value="PDDEXK_1"/>
    <property type="match status" value="1"/>
</dbReference>
<evidence type="ECO:0000256" key="6">
    <source>
        <dbReference type="ARBA" id="ARBA00022806"/>
    </source>
</evidence>
<dbReference type="SUPFAM" id="SSF52980">
    <property type="entry name" value="Restriction endonuclease-like"/>
    <property type="match status" value="1"/>
</dbReference>
<dbReference type="RefSeq" id="WP_076701009.1">
    <property type="nucleotide sequence ID" value="NZ_MRDE01000007.1"/>
</dbReference>
<dbReference type="InterPro" id="IPR014017">
    <property type="entry name" value="DNA_helicase_UvrD-like_C"/>
</dbReference>
<dbReference type="Pfam" id="PF13361">
    <property type="entry name" value="UvrD_C"/>
    <property type="match status" value="2"/>
</dbReference>